<dbReference type="RefSeq" id="WP_162659016.1">
    <property type="nucleotide sequence ID" value="NZ_LR593887.1"/>
</dbReference>
<dbReference type="KEGG" id="tim:GMBLW1_00950"/>
<accession>A0A6C2YSB4</accession>
<sequence>MATKTWNEKLLSAKSPKCETLAKPFAGIPAGARLFIASPKLIQTHIAHIPYGETQAITHMRATFAKAHDADATCPTSTSIFLRIVAEAALEDLAAGAQIDEITPFWRLISPQCPIAKKLSCGPEWIAQQRQLEHDIPRERSLSRE</sequence>
<reference evidence="1" key="1">
    <citation type="submission" date="2019-04" db="EMBL/GenBank/DDBJ databases">
        <authorList>
            <consortium name="Science for Life Laboratories"/>
        </authorList>
    </citation>
    <scope>NUCLEOTIDE SEQUENCE</scope>
    <source>
        <strain evidence="1">MBLW1</strain>
    </source>
</reference>
<protein>
    <submittedName>
        <fullName evidence="1">Uncharacterized protein</fullName>
    </submittedName>
</protein>
<dbReference type="EMBL" id="LR593887">
    <property type="protein sequence ID" value="VTS05097.1"/>
    <property type="molecule type" value="Genomic_DNA"/>
</dbReference>
<gene>
    <name evidence="1" type="ORF">GMBLW1_00950</name>
</gene>
<proteinExistence type="predicted"/>
<organism evidence="1">
    <name type="scientific">Tuwongella immobilis</name>
    <dbReference type="NCBI Taxonomy" id="692036"/>
    <lineage>
        <taxon>Bacteria</taxon>
        <taxon>Pseudomonadati</taxon>
        <taxon>Planctomycetota</taxon>
        <taxon>Planctomycetia</taxon>
        <taxon>Gemmatales</taxon>
        <taxon>Gemmataceae</taxon>
        <taxon>Tuwongella</taxon>
    </lineage>
</organism>
<dbReference type="AlphaFoldDB" id="A0A6C2YSB4"/>
<dbReference type="InParanoid" id="A0A6C2YSB4"/>
<keyword evidence="2" id="KW-1185">Reference proteome</keyword>
<evidence type="ECO:0000313" key="2">
    <source>
        <dbReference type="Proteomes" id="UP000464378"/>
    </source>
</evidence>
<dbReference type="EMBL" id="LR586016">
    <property type="protein sequence ID" value="VIP03865.1"/>
    <property type="molecule type" value="Genomic_DNA"/>
</dbReference>
<name>A0A6C2YSB4_9BACT</name>
<dbReference type="Proteomes" id="UP000464378">
    <property type="component" value="Chromosome"/>
</dbReference>
<evidence type="ECO:0000313" key="1">
    <source>
        <dbReference type="EMBL" id="VIP03865.1"/>
    </source>
</evidence>